<evidence type="ECO:0000256" key="3">
    <source>
        <dbReference type="SAM" id="SignalP"/>
    </source>
</evidence>
<evidence type="ECO:0000256" key="2">
    <source>
        <dbReference type="SAM" id="Phobius"/>
    </source>
</evidence>
<evidence type="ECO:0008006" key="6">
    <source>
        <dbReference type="Google" id="ProtNLM"/>
    </source>
</evidence>
<keyword evidence="2" id="KW-0472">Membrane</keyword>
<feature type="signal peptide" evidence="3">
    <location>
        <begin position="1"/>
        <end position="24"/>
    </location>
</feature>
<protein>
    <recommendedName>
        <fullName evidence="6">LPXTG-motif cell wall-anchored protein</fullName>
    </recommendedName>
</protein>
<proteinExistence type="predicted"/>
<dbReference type="RefSeq" id="WP_145811129.1">
    <property type="nucleotide sequence ID" value="NZ_VIVK01000001.1"/>
</dbReference>
<name>A0A561BZ07_9ACTN</name>
<accession>A0A561BZ07</accession>
<feature type="chain" id="PRO_5022091213" description="LPXTG-motif cell wall-anchored protein" evidence="3">
    <location>
        <begin position="25"/>
        <end position="98"/>
    </location>
</feature>
<keyword evidence="5" id="KW-1185">Reference proteome</keyword>
<reference evidence="4 5" key="1">
    <citation type="submission" date="2019-06" db="EMBL/GenBank/DDBJ databases">
        <title>Sequencing the genomes of 1000 actinobacteria strains.</title>
        <authorList>
            <person name="Klenk H.-P."/>
        </authorList>
    </citation>
    <scope>NUCLEOTIDE SEQUENCE [LARGE SCALE GENOMIC DNA]</scope>
    <source>
        <strain evidence="4 5">DSM 24683</strain>
    </source>
</reference>
<evidence type="ECO:0000313" key="5">
    <source>
        <dbReference type="Proteomes" id="UP000318380"/>
    </source>
</evidence>
<organism evidence="4 5">
    <name type="scientific">Kribbella amoyensis</name>
    <dbReference type="NCBI Taxonomy" id="996641"/>
    <lineage>
        <taxon>Bacteria</taxon>
        <taxon>Bacillati</taxon>
        <taxon>Actinomycetota</taxon>
        <taxon>Actinomycetes</taxon>
        <taxon>Propionibacteriales</taxon>
        <taxon>Kribbellaceae</taxon>
        <taxon>Kribbella</taxon>
    </lineage>
</organism>
<feature type="transmembrane region" description="Helical" evidence="2">
    <location>
        <begin position="69"/>
        <end position="88"/>
    </location>
</feature>
<evidence type="ECO:0000313" key="4">
    <source>
        <dbReference type="EMBL" id="TWD84068.1"/>
    </source>
</evidence>
<keyword evidence="3" id="KW-0732">Signal</keyword>
<dbReference type="Proteomes" id="UP000318380">
    <property type="component" value="Unassembled WGS sequence"/>
</dbReference>
<dbReference type="EMBL" id="VIVK01000001">
    <property type="protein sequence ID" value="TWD84068.1"/>
    <property type="molecule type" value="Genomic_DNA"/>
</dbReference>
<keyword evidence="2" id="KW-1133">Transmembrane helix</keyword>
<gene>
    <name evidence="4" type="ORF">FB561_5241</name>
</gene>
<comment type="caution">
    <text evidence="4">The sequence shown here is derived from an EMBL/GenBank/DDBJ whole genome shotgun (WGS) entry which is preliminary data.</text>
</comment>
<sequence>MKRLCAALLIGLLIAIMPTGIAEAVGGDEIGAGVSAASPSPSLGSTPQPGVEQSGDNDGDAADFSQVPLAFAGLAIVVIVLGSVAFYLRRRQRSGSNS</sequence>
<feature type="compositionally biased region" description="Low complexity" evidence="1">
    <location>
        <begin position="33"/>
        <end position="47"/>
    </location>
</feature>
<dbReference type="AlphaFoldDB" id="A0A561BZ07"/>
<feature type="region of interest" description="Disordered" evidence="1">
    <location>
        <begin position="33"/>
        <end position="61"/>
    </location>
</feature>
<evidence type="ECO:0000256" key="1">
    <source>
        <dbReference type="SAM" id="MobiDB-lite"/>
    </source>
</evidence>
<keyword evidence="2" id="KW-0812">Transmembrane</keyword>